<dbReference type="EC" id="2.7.1.24" evidence="6"/>
<name>A0A7R6SYY5_9BACT</name>
<dbReference type="SUPFAM" id="SSF52540">
    <property type="entry name" value="P-loop containing nucleoside triphosphate hydrolases"/>
    <property type="match status" value="1"/>
</dbReference>
<evidence type="ECO:0000256" key="5">
    <source>
        <dbReference type="ARBA" id="ARBA00023186"/>
    </source>
</evidence>
<proteinExistence type="inferred from homology"/>
<dbReference type="RefSeq" id="WP_201327375.1">
    <property type="nucleotide sequence ID" value="NZ_AP017470.1"/>
</dbReference>
<keyword evidence="6" id="KW-0418">Kinase</keyword>
<keyword evidence="6" id="KW-0808">Transferase</keyword>
<sequence length="308" mass="33709">MDIEKIVEGILQQNIRSIAKAITFVENNPSSADLIINPIFGRTGNAKIFGITGSPGAGKSTLTDKIAKSINKKGYKVGIIAIDPSSPFTGGAILGDRIRMNTLSTVDGIYIRSMATRGMLGGLNRACLDAIDILDAAHFDYIIVETVGVGQDEVDIVKVSDMNAVVLVPGMGDDIQALKAGIMEIADVFVVNKSDREGVDKLLTILNHFNTLSEKDTPIFQTIATTGKGVEELVDYMLIGVEKNAQKSVEERRLERLRYRVLKIIQEKAVDEVLKKSKDSMEIGLNKVLLRENTPYQLVEKLMELLCK</sequence>
<keyword evidence="3" id="KW-0378">Hydrolase</keyword>
<evidence type="ECO:0000313" key="7">
    <source>
        <dbReference type="Proteomes" id="UP000595564"/>
    </source>
</evidence>
<dbReference type="GO" id="GO:0005525">
    <property type="term" value="F:GTP binding"/>
    <property type="evidence" value="ECO:0007669"/>
    <property type="project" value="UniProtKB-KW"/>
</dbReference>
<dbReference type="GO" id="GO:0003924">
    <property type="term" value="F:GTPase activity"/>
    <property type="evidence" value="ECO:0007669"/>
    <property type="project" value="InterPro"/>
</dbReference>
<gene>
    <name evidence="6" type="primary">argK</name>
    <name evidence="6" type="ORF">TTHT_1586</name>
</gene>
<evidence type="ECO:0000256" key="2">
    <source>
        <dbReference type="ARBA" id="ARBA00022741"/>
    </source>
</evidence>
<dbReference type="EMBL" id="AP017470">
    <property type="protein sequence ID" value="BBB33076.1"/>
    <property type="molecule type" value="Genomic_DNA"/>
</dbReference>
<dbReference type="CDD" id="cd03114">
    <property type="entry name" value="MMAA-like"/>
    <property type="match status" value="1"/>
</dbReference>
<evidence type="ECO:0000256" key="1">
    <source>
        <dbReference type="ARBA" id="ARBA00009625"/>
    </source>
</evidence>
<evidence type="ECO:0000313" key="6">
    <source>
        <dbReference type="EMBL" id="BBB33076.1"/>
    </source>
</evidence>
<dbReference type="Gene3D" id="3.40.50.300">
    <property type="entry name" value="P-loop containing nucleotide triphosphate hydrolases"/>
    <property type="match status" value="1"/>
</dbReference>
<reference evidence="6 7" key="1">
    <citation type="journal article" date="2012" name="Extremophiles">
        <title>Thermotomaculum hydrothermale gen. nov., sp. nov., a novel heterotrophic thermophile within the phylum Acidobacteria from a deep-sea hydrothermal vent chimney in the Southern Okinawa Trough.</title>
        <authorList>
            <person name="Izumi H."/>
            <person name="Nunoura T."/>
            <person name="Miyazaki M."/>
            <person name="Mino S."/>
            <person name="Toki T."/>
            <person name="Takai K."/>
            <person name="Sako Y."/>
            <person name="Sawabe T."/>
            <person name="Nakagawa S."/>
        </authorList>
    </citation>
    <scope>NUCLEOTIDE SEQUENCE [LARGE SCALE GENOMIC DNA]</scope>
    <source>
        <strain evidence="6 7">AC55</strain>
    </source>
</reference>
<keyword evidence="4" id="KW-0342">GTP-binding</keyword>
<dbReference type="InterPro" id="IPR005129">
    <property type="entry name" value="GTPase_ArgK"/>
</dbReference>
<evidence type="ECO:0000256" key="3">
    <source>
        <dbReference type="ARBA" id="ARBA00022801"/>
    </source>
</evidence>
<comment type="similarity">
    <text evidence="1">Belongs to the SIMIBI class G3E GTPase family. ArgK/MeaB subfamily.</text>
</comment>
<dbReference type="Proteomes" id="UP000595564">
    <property type="component" value="Chromosome"/>
</dbReference>
<dbReference type="Pfam" id="PF03308">
    <property type="entry name" value="MeaB"/>
    <property type="match status" value="1"/>
</dbReference>
<dbReference type="PANTHER" id="PTHR43087:SF1">
    <property type="entry name" value="LAO_AO TRANSPORT SYSTEM ATPASE"/>
    <property type="match status" value="1"/>
</dbReference>
<dbReference type="KEGG" id="thyd:TTHT_1586"/>
<organism evidence="6 7">
    <name type="scientific">Thermotomaculum hydrothermale</name>
    <dbReference type="NCBI Taxonomy" id="981385"/>
    <lineage>
        <taxon>Bacteria</taxon>
        <taxon>Pseudomonadati</taxon>
        <taxon>Acidobacteriota</taxon>
        <taxon>Holophagae</taxon>
        <taxon>Thermotomaculales</taxon>
        <taxon>Thermotomaculaceae</taxon>
        <taxon>Thermotomaculum</taxon>
    </lineage>
</organism>
<keyword evidence="7" id="KW-1185">Reference proteome</keyword>
<dbReference type="GO" id="GO:0004140">
    <property type="term" value="F:dephospho-CoA kinase activity"/>
    <property type="evidence" value="ECO:0007669"/>
    <property type="project" value="UniProtKB-EC"/>
</dbReference>
<protein>
    <submittedName>
        <fullName evidence="6">LAO/AO transport system kinase</fullName>
        <ecNumber evidence="6">2.7.1.24</ecNumber>
    </submittedName>
</protein>
<dbReference type="AlphaFoldDB" id="A0A7R6SYY5"/>
<dbReference type="PANTHER" id="PTHR43087">
    <property type="entry name" value="LYSINE/ARGININE/ORNITHINE TRANSPORT SYSTEM KINASE"/>
    <property type="match status" value="1"/>
</dbReference>
<accession>A0A7R6SYY5</accession>
<evidence type="ECO:0000256" key="4">
    <source>
        <dbReference type="ARBA" id="ARBA00023134"/>
    </source>
</evidence>
<dbReference type="NCBIfam" id="TIGR00750">
    <property type="entry name" value="lao"/>
    <property type="match status" value="1"/>
</dbReference>
<keyword evidence="5" id="KW-0143">Chaperone</keyword>
<dbReference type="InterPro" id="IPR052040">
    <property type="entry name" value="GTPase/Isobutyryl-CoA_mutase"/>
</dbReference>
<dbReference type="InterPro" id="IPR027417">
    <property type="entry name" value="P-loop_NTPase"/>
</dbReference>
<keyword evidence="2" id="KW-0547">Nucleotide-binding</keyword>